<organism evidence="3 4">
    <name type="scientific">Cohnella yongneupensis</name>
    <dbReference type="NCBI Taxonomy" id="425006"/>
    <lineage>
        <taxon>Bacteria</taxon>
        <taxon>Bacillati</taxon>
        <taxon>Bacillota</taxon>
        <taxon>Bacilli</taxon>
        <taxon>Bacillales</taxon>
        <taxon>Paenibacillaceae</taxon>
        <taxon>Cohnella</taxon>
    </lineage>
</organism>
<evidence type="ECO:0000313" key="3">
    <source>
        <dbReference type="EMBL" id="MFC5529054.1"/>
    </source>
</evidence>
<evidence type="ECO:0000256" key="1">
    <source>
        <dbReference type="ARBA" id="ARBA00006817"/>
    </source>
</evidence>
<feature type="domain" description="Activator of Hsp90 ATPase homologue 1/2-like C-terminal" evidence="2">
    <location>
        <begin position="25"/>
        <end position="133"/>
    </location>
</feature>
<keyword evidence="4" id="KW-1185">Reference proteome</keyword>
<gene>
    <name evidence="3" type="ORF">ACFPQ4_06255</name>
</gene>
<protein>
    <submittedName>
        <fullName evidence="3">SRPBCC family protein</fullName>
    </submittedName>
</protein>
<dbReference type="EMBL" id="JBHSNC010000019">
    <property type="protein sequence ID" value="MFC5529054.1"/>
    <property type="molecule type" value="Genomic_DNA"/>
</dbReference>
<dbReference type="SUPFAM" id="SSF55961">
    <property type="entry name" value="Bet v1-like"/>
    <property type="match status" value="1"/>
</dbReference>
<accession>A0ABW0QXR1</accession>
<comment type="caution">
    <text evidence="3">The sequence shown here is derived from an EMBL/GenBank/DDBJ whole genome shotgun (WGS) entry which is preliminary data.</text>
</comment>
<proteinExistence type="inferred from homology"/>
<dbReference type="Gene3D" id="3.30.530.20">
    <property type="match status" value="1"/>
</dbReference>
<dbReference type="InterPro" id="IPR023393">
    <property type="entry name" value="START-like_dom_sf"/>
</dbReference>
<dbReference type="CDD" id="cd08899">
    <property type="entry name" value="SRPBCC_CalC_Aha1-like_6"/>
    <property type="match status" value="1"/>
</dbReference>
<dbReference type="Proteomes" id="UP001596108">
    <property type="component" value="Unassembled WGS sequence"/>
</dbReference>
<dbReference type="InterPro" id="IPR013538">
    <property type="entry name" value="ASHA1/2-like_C"/>
</dbReference>
<evidence type="ECO:0000313" key="4">
    <source>
        <dbReference type="Proteomes" id="UP001596108"/>
    </source>
</evidence>
<evidence type="ECO:0000259" key="2">
    <source>
        <dbReference type="Pfam" id="PF08327"/>
    </source>
</evidence>
<reference evidence="4" key="1">
    <citation type="journal article" date="2019" name="Int. J. Syst. Evol. Microbiol.">
        <title>The Global Catalogue of Microorganisms (GCM) 10K type strain sequencing project: providing services to taxonomists for standard genome sequencing and annotation.</title>
        <authorList>
            <consortium name="The Broad Institute Genomics Platform"/>
            <consortium name="The Broad Institute Genome Sequencing Center for Infectious Disease"/>
            <person name="Wu L."/>
            <person name="Ma J."/>
        </authorList>
    </citation>
    <scope>NUCLEOTIDE SEQUENCE [LARGE SCALE GENOMIC DNA]</scope>
    <source>
        <strain evidence="4">CGMCC 1.18578</strain>
    </source>
</reference>
<dbReference type="RefSeq" id="WP_378110924.1">
    <property type="nucleotide sequence ID" value="NZ_JBHSNC010000019.1"/>
</dbReference>
<name>A0ABW0QXR1_9BACL</name>
<comment type="similarity">
    <text evidence="1">Belongs to the AHA1 family.</text>
</comment>
<dbReference type="Pfam" id="PF08327">
    <property type="entry name" value="AHSA1"/>
    <property type="match status" value="1"/>
</dbReference>
<sequence>MQALASLEKAGGEYIARFERHLKHEVEQAWSWLTHNDKLSQWFSELSVEDLREGGIIKFDMRNGTFIDMRIIEVVSNSVLSYTWGEDSVRFELSSEPGGCRMLLIEKIGKITDHTPKDLAGWHVCLDVIEALLDGRTIESRMDLWAVEHEKYKALIAGVNN</sequence>